<dbReference type="Pfam" id="PF01764">
    <property type="entry name" value="Lipase_3"/>
    <property type="match status" value="1"/>
</dbReference>
<feature type="signal peptide" evidence="2">
    <location>
        <begin position="1"/>
        <end position="25"/>
    </location>
</feature>
<comment type="caution">
    <text evidence="4">The sequence shown here is derived from an EMBL/GenBank/DDBJ whole genome shotgun (WGS) entry which is preliminary data.</text>
</comment>
<dbReference type="InterPro" id="IPR002921">
    <property type="entry name" value="Fungal_lipase-type"/>
</dbReference>
<dbReference type="OrthoDB" id="438440at2759"/>
<keyword evidence="2" id="KW-0732">Signal</keyword>
<feature type="domain" description="Fungal lipase-type" evidence="3">
    <location>
        <begin position="87"/>
        <end position="204"/>
    </location>
</feature>
<dbReference type="AlphaFoldDB" id="A0A8S1J5F2"/>
<dbReference type="PANTHER" id="PTHR47523">
    <property type="entry name" value="F21O3.11 PROTEIN"/>
    <property type="match status" value="1"/>
</dbReference>
<dbReference type="SUPFAM" id="SSF53474">
    <property type="entry name" value="alpha/beta-Hydrolases"/>
    <property type="match status" value="1"/>
</dbReference>
<dbReference type="Gene3D" id="3.40.50.1820">
    <property type="entry name" value="alpha/beta hydrolase"/>
    <property type="match status" value="1"/>
</dbReference>
<sequence>MVVLRTNVAFLFTALLHSCYQDLLACCVLSECVYKQLEGGEQRVVKAVNDALQGLPAGVVHLDCIQCAAEWVPHRYLLAEGSGALYVCFMGTKQLRDIVVDANLQKALLWTHDIEINQLAGGIPAVHRGFLERARRVPLLALWKKVLDKGQRLVLCGHSLGGAVALLSTLLLLQHCDPVLPEQIKCITFACPPVANGSMARLATLRGWDTCLTNYRTPGDLVVNLAAYIHRKPKGIARQAGMPKAGEQSMDSPPHQQSARGTDKEHEDGNKAETEQVEEKSWRKLLEAIQTAAKAAQTRVYTPKLVPRYEALGRQLWLHPWGVTQGQQEHSQMPATADDNRMQSSIWEMLLSHRMTTYRTTVFNILCQGLATGNTAHPQARLAKHADVELSEFIYPQLGLIEARALSPLVSPDLRFTTTQTTTAARTDSVRGRWTESDKTIPSMPNSRWSRLRGAVNSFVGGGGRGSLLEVDVRGDIDTSSAVQLDIDRSKPWPGYWKSAVVGIPQKENRWDQRVVLLRKRPTGIGTAFQQWFGPSTEGTDGFTQGIWHTAEVKLPAEVLHGIEAARSIELTALSDFGKFSVPVQVTGRPVMILGQSHKACSFFLDALEAYSQKRGPNGTTGTVQGPTRWLKKSKWRPQPNMENSFCGCKGLQNSSAFQKHSACGWGRTCEQANAYDACLNVCSTLQPWVANCPATATRNLTLLSPVQYPQRPDYCAADGVSQQSYVFRDDAKKAEHSEGSCLQLEHVSAPGQWGSKPGSGQVDRTVMHAGVMYVNGVQSDASFLEDIDTVRQLLKASHIFNDDVGSSSSAILQLAKLVSNLWNRIPLTTARKVRRGERHGDLSHLGWHVPLCGLILVHDMEKPDLARRQAQALRQMVDDARAVSVWVMIAVVDPAEGVPYDKGEAVASRLAEKYGLNTGDVSLLHVSQAGGEQGLSEACGLVNEDNTSASLMILLNGKCEDYGGKKVSIKC</sequence>
<evidence type="ECO:0000313" key="5">
    <source>
        <dbReference type="Proteomes" id="UP000708148"/>
    </source>
</evidence>
<dbReference type="GO" id="GO:0006629">
    <property type="term" value="P:lipid metabolic process"/>
    <property type="evidence" value="ECO:0007669"/>
    <property type="project" value="InterPro"/>
</dbReference>
<dbReference type="InterPro" id="IPR029058">
    <property type="entry name" value="AB_hydrolase_fold"/>
</dbReference>
<feature type="chain" id="PRO_5035853387" description="Fungal lipase-type domain-containing protein" evidence="2">
    <location>
        <begin position="26"/>
        <end position="972"/>
    </location>
</feature>
<dbReference type="EMBL" id="CAJHUC010001895">
    <property type="protein sequence ID" value="CAD7702625.1"/>
    <property type="molecule type" value="Genomic_DNA"/>
</dbReference>
<dbReference type="Proteomes" id="UP000708148">
    <property type="component" value="Unassembled WGS sequence"/>
</dbReference>
<dbReference type="PANTHER" id="PTHR47523:SF1">
    <property type="entry name" value="F21O3.11 PROTEIN"/>
    <property type="match status" value="1"/>
</dbReference>
<protein>
    <recommendedName>
        <fullName evidence="3">Fungal lipase-type domain-containing protein</fullName>
    </recommendedName>
</protein>
<gene>
    <name evidence="4" type="ORF">OSTQU699_LOCUS7982</name>
</gene>
<keyword evidence="5" id="KW-1185">Reference proteome</keyword>
<evidence type="ECO:0000256" key="1">
    <source>
        <dbReference type="SAM" id="MobiDB-lite"/>
    </source>
</evidence>
<feature type="compositionally biased region" description="Polar residues" evidence="1">
    <location>
        <begin position="249"/>
        <end position="260"/>
    </location>
</feature>
<name>A0A8S1J5F2_9CHLO</name>
<evidence type="ECO:0000313" key="4">
    <source>
        <dbReference type="EMBL" id="CAD7702625.1"/>
    </source>
</evidence>
<feature type="compositionally biased region" description="Basic and acidic residues" evidence="1">
    <location>
        <begin position="261"/>
        <end position="279"/>
    </location>
</feature>
<organism evidence="4 5">
    <name type="scientific">Ostreobium quekettii</name>
    <dbReference type="NCBI Taxonomy" id="121088"/>
    <lineage>
        <taxon>Eukaryota</taxon>
        <taxon>Viridiplantae</taxon>
        <taxon>Chlorophyta</taxon>
        <taxon>core chlorophytes</taxon>
        <taxon>Ulvophyceae</taxon>
        <taxon>TCBD clade</taxon>
        <taxon>Bryopsidales</taxon>
        <taxon>Ostreobineae</taxon>
        <taxon>Ostreobiaceae</taxon>
        <taxon>Ostreobium</taxon>
    </lineage>
</organism>
<feature type="region of interest" description="Disordered" evidence="1">
    <location>
        <begin position="237"/>
        <end position="279"/>
    </location>
</feature>
<evidence type="ECO:0000259" key="3">
    <source>
        <dbReference type="Pfam" id="PF01764"/>
    </source>
</evidence>
<evidence type="ECO:0000256" key="2">
    <source>
        <dbReference type="SAM" id="SignalP"/>
    </source>
</evidence>
<proteinExistence type="predicted"/>
<accession>A0A8S1J5F2</accession>
<reference evidence="4" key="1">
    <citation type="submission" date="2020-12" db="EMBL/GenBank/DDBJ databases">
        <authorList>
            <person name="Iha C."/>
        </authorList>
    </citation>
    <scope>NUCLEOTIDE SEQUENCE</scope>
</reference>